<dbReference type="Proteomes" id="UP000517547">
    <property type="component" value="Unassembled WGS sequence"/>
</dbReference>
<proteinExistence type="predicted"/>
<evidence type="ECO:0000259" key="1">
    <source>
        <dbReference type="Pfam" id="PF20178"/>
    </source>
</evidence>
<name>A0A7Y8CFG9_9PSED</name>
<organism evidence="2 3">
    <name type="scientific">Pseudomonas gingeri</name>
    <dbReference type="NCBI Taxonomy" id="117681"/>
    <lineage>
        <taxon>Bacteria</taxon>
        <taxon>Pseudomonadati</taxon>
        <taxon>Pseudomonadota</taxon>
        <taxon>Gammaproteobacteria</taxon>
        <taxon>Pseudomonadales</taxon>
        <taxon>Pseudomonadaceae</taxon>
        <taxon>Pseudomonas</taxon>
    </lineage>
</organism>
<evidence type="ECO:0000313" key="3">
    <source>
        <dbReference type="Proteomes" id="UP000517547"/>
    </source>
</evidence>
<accession>A0A7Y8CFG9</accession>
<sequence length="1417" mass="157603">MSGNPPVYYLSQALELHETSSELETSLHIQTSERDWLRDLFLPSHDARQALDIPMSVDKLFLVAQGSPPADLAGTFLVSGPSGHSVFLCTPAFGLERFATRQLASSKLLERLKVSGQRDELLRFVPLGIRTAIRHAASPSLVAEPIRGVVLSERRQSIENYLDYTRTVLNNELLKLPTLKTLLNQLLENRLGKRFGQVSLGALRVISHVAPPADNQAAPLPSRPLSTRSLSEALLEHYRRGSWPEGQTREFVAPGYSASAADTLDWENALANIANHLDSHLKDPVKAFWEGTCDDGVPRRELFIDALGTRFRAELLQQEQDWNTLAPENFYWLSGLYPRDAARLNLITHYTLGIETDQRSSVLGNTFVVRNDRESPPGFFLYGAGRLQPFENEASLRAWVKVQVQDPGRNAGLHDGLALREAADLQGSTIARINLTATVSSAFETLFQTIIAKQLDNLEYILARYRASDGALALATAFESALDIRALLDPRLTTLASQGRWSHRLDLVPSENAQAALSPHALTPTLETVRYQLKTLGELKSTLTAGLKKRPTLRAFASSELSRELLLAHRVTPSPDTLYINHYASSLPMLGDTELQPERSQNLIEHFLERLTRQAGALPPATNTGLFSTDAEGNWSRIASLDITSLNTVIDRTLVDFSARYLRRQRAVYGELSEPLREAVTCGLRREAQFKELRGDLGRSDLELLDHLLDSQQRSSRGGLRGFIPDAFALTLRADASAVPIPLHNCFLLTERGGLSTEHSGAALLWTPAQGAEAFHSVHDADVELQRRLHDPVERLSLLENIARGERPPKLAVAPNRNPHRRAYPALGFALIEDALRGDRQHSLIDKVLADLTHALTAPYSGENLHRHLQACLDAHLTIAPLEKALQAAESTALHLALPPWLAGTTEHRQFALASLLDRYRQQAATTGDYHQDIPDIRDNARTRIISLLSRDFPATRLDPDKIRISLKRQDVTTSESLTDFALRHFDDIDQSLLIVRSLDGPFPQDLTANHLRTLVKEAAIGSHFANLLDAFLSGGREALTRRRPAFARHCYWQGLMHAFTQVIDNSLSAVAHGFIKHLLAMPDGLAREPLNGRRIDLRPLELISTTHAIPEPVAGFYMIGPPPDEPGPHILFSPQGTLPVFKEYADKTTFIDDLKTSGELQRRILERLAHDKRDHYAQHVFAAQRAIMQISDNPVRGNLFHRLYQDTSALLKDMLGQQNVQDQGTVWSNVLSWLKGGLYQGQSQLLGRLRLPLLIWQTLTRLKDAADKGWQGRWSEAIEEFVVSLAQLAVARKGARGLEVASLTPTNGAAVVESPFPTPPWADSQLTPGQKSAILDHEAREVTLQDMTLDPATGLYRDATSQRVFVAVGGRVFEVQGDLRRWRIVKDQALGPWLKQGADKRWSFDLEGHCIEGSRP</sequence>
<dbReference type="EMBL" id="JACAQE010000007">
    <property type="protein sequence ID" value="NWC16242.1"/>
    <property type="molecule type" value="Genomic_DNA"/>
</dbReference>
<evidence type="ECO:0000313" key="2">
    <source>
        <dbReference type="EMBL" id="NWC16242.1"/>
    </source>
</evidence>
<dbReference type="InterPro" id="IPR046673">
    <property type="entry name" value="ToxA_N"/>
</dbReference>
<comment type="caution">
    <text evidence="2">The sequence shown here is derived from an EMBL/GenBank/DDBJ whole genome shotgun (WGS) entry which is preliminary data.</text>
</comment>
<feature type="domain" description="Dermonecrotic toxin N-terminal" evidence="1">
    <location>
        <begin position="931"/>
        <end position="1169"/>
    </location>
</feature>
<gene>
    <name evidence="2" type="ORF">HX845_21475</name>
</gene>
<reference evidence="2 3" key="1">
    <citation type="submission" date="2020-04" db="EMBL/GenBank/DDBJ databases">
        <title>Molecular characterization of pseudomonads from Agaricus bisporus reveal novel blotch 2 pathogens in Western Europe.</title>
        <authorList>
            <person name="Taparia T."/>
            <person name="Krijger M."/>
            <person name="Haynes E."/>
            <person name="Elpinstone J.G."/>
            <person name="Noble R."/>
            <person name="Van Der Wolf J."/>
        </authorList>
    </citation>
    <scope>NUCLEOTIDE SEQUENCE [LARGE SCALE GENOMIC DNA]</scope>
    <source>
        <strain evidence="2 3">IPO3738</strain>
    </source>
</reference>
<protein>
    <recommendedName>
        <fullName evidence="1">Dermonecrotic toxin N-terminal domain-containing protein</fullName>
    </recommendedName>
</protein>
<dbReference type="RefSeq" id="WP_042935251.1">
    <property type="nucleotide sequence ID" value="NZ_JACAQE010000007.1"/>
</dbReference>
<dbReference type="Pfam" id="PF20178">
    <property type="entry name" value="ToxA_N"/>
    <property type="match status" value="1"/>
</dbReference>